<evidence type="ECO:0000256" key="1">
    <source>
        <dbReference type="SAM" id="MobiDB-lite"/>
    </source>
</evidence>
<dbReference type="Proteomes" id="UP001196413">
    <property type="component" value="Unassembled WGS sequence"/>
</dbReference>
<feature type="region of interest" description="Disordered" evidence="1">
    <location>
        <begin position="1"/>
        <end position="73"/>
    </location>
</feature>
<feature type="compositionally biased region" description="Basic and acidic residues" evidence="1">
    <location>
        <begin position="9"/>
        <end position="34"/>
    </location>
</feature>
<feature type="non-terminal residue" evidence="2">
    <location>
        <position position="73"/>
    </location>
</feature>
<proteinExistence type="predicted"/>
<organism evidence="2 3">
    <name type="scientific">Parelaphostrongylus tenuis</name>
    <name type="common">Meningeal worm</name>
    <dbReference type="NCBI Taxonomy" id="148309"/>
    <lineage>
        <taxon>Eukaryota</taxon>
        <taxon>Metazoa</taxon>
        <taxon>Ecdysozoa</taxon>
        <taxon>Nematoda</taxon>
        <taxon>Chromadorea</taxon>
        <taxon>Rhabditida</taxon>
        <taxon>Rhabditina</taxon>
        <taxon>Rhabditomorpha</taxon>
        <taxon>Strongyloidea</taxon>
        <taxon>Metastrongylidae</taxon>
        <taxon>Parelaphostrongylus</taxon>
    </lineage>
</organism>
<evidence type="ECO:0000313" key="2">
    <source>
        <dbReference type="EMBL" id="KAJ1345752.1"/>
    </source>
</evidence>
<reference evidence="2" key="1">
    <citation type="submission" date="2021-06" db="EMBL/GenBank/DDBJ databases">
        <title>Parelaphostrongylus tenuis whole genome reference sequence.</title>
        <authorList>
            <person name="Garwood T.J."/>
            <person name="Larsen P.A."/>
            <person name="Fountain-Jones N.M."/>
            <person name="Garbe J.R."/>
            <person name="Macchietto M.G."/>
            <person name="Kania S.A."/>
            <person name="Gerhold R.W."/>
            <person name="Richards J.E."/>
            <person name="Wolf T.M."/>
        </authorList>
    </citation>
    <scope>NUCLEOTIDE SEQUENCE</scope>
    <source>
        <strain evidence="2">MNPRO001-30</strain>
        <tissue evidence="2">Meninges</tissue>
    </source>
</reference>
<gene>
    <name evidence="2" type="ORF">KIN20_000356</name>
</gene>
<protein>
    <submittedName>
        <fullName evidence="2">Uncharacterized protein</fullName>
    </submittedName>
</protein>
<name>A0AAD5LS22_PARTN</name>
<dbReference type="AlphaFoldDB" id="A0AAD5LS22"/>
<accession>A0AAD5LS22</accession>
<comment type="caution">
    <text evidence="2">The sequence shown here is derived from an EMBL/GenBank/DDBJ whole genome shotgun (WGS) entry which is preliminary data.</text>
</comment>
<dbReference type="EMBL" id="JAHQIW010000064">
    <property type="protein sequence ID" value="KAJ1345752.1"/>
    <property type="molecule type" value="Genomic_DNA"/>
</dbReference>
<evidence type="ECO:0000313" key="3">
    <source>
        <dbReference type="Proteomes" id="UP001196413"/>
    </source>
</evidence>
<sequence length="73" mass="8459">MKIKRKKRNKEEGKRKEEEEEKRVKEEMNLREEATPSQDLDTATSKWHVKLDGRDEAESVSAPHSRQLAAPAS</sequence>
<feature type="compositionally biased region" description="Polar residues" evidence="1">
    <location>
        <begin position="35"/>
        <end position="45"/>
    </location>
</feature>
<keyword evidence="3" id="KW-1185">Reference proteome</keyword>